<dbReference type="OMA" id="CIGYTVD"/>
<proteinExistence type="predicted"/>
<reference evidence="3 4" key="1">
    <citation type="journal article" date="2018" name="BMC Genomics">
        <title>Genomic comparison of Trypanosoma conorhini and Trypanosoma rangeli to Trypanosoma cruzi strains of high and low virulence.</title>
        <authorList>
            <person name="Bradwell K.R."/>
            <person name="Koparde V.N."/>
            <person name="Matveyev A.V."/>
            <person name="Serrano M.G."/>
            <person name="Alves J.M."/>
            <person name="Parikh H."/>
            <person name="Huang B."/>
            <person name="Lee V."/>
            <person name="Espinosa-Alvarez O."/>
            <person name="Ortiz P.A."/>
            <person name="Costa-Martins A.G."/>
            <person name="Teixeira M.M."/>
            <person name="Buck G.A."/>
        </authorList>
    </citation>
    <scope>NUCLEOTIDE SEQUENCE [LARGE SCALE GENOMIC DNA]</scope>
    <source>
        <strain evidence="3 4">AM80</strain>
    </source>
</reference>
<gene>
    <name evidence="3" type="ORF">TraAM80_05134</name>
</gene>
<keyword evidence="4" id="KW-1185">Reference proteome</keyword>
<evidence type="ECO:0000256" key="2">
    <source>
        <dbReference type="SAM" id="Phobius"/>
    </source>
</evidence>
<keyword evidence="2" id="KW-1133">Transmembrane helix</keyword>
<dbReference type="VEuPathDB" id="TriTrypDB:TRSC58_07404"/>
<accession>A0A3R7MER9</accession>
<dbReference type="Proteomes" id="UP000283634">
    <property type="component" value="Unassembled WGS sequence"/>
</dbReference>
<sequence>MAVWGRDAAGVANSGSSQSHGQKFIVGVGIGGIAAYAIYLFYCGIRRGPPQLFWTTSSVTKWKSSSPSCRAERRDEAADPVTRPTLTLVNFPKKMRAVFERSLRPLINADELALQDARVVFFHEVSEITPDNVEAVVRQEVVSAFDQLKGTPCAVYRSVLAIDGELVNPFWGPEEAVKASRGRVFLERHCIGYTVDGGRVEFLFHDTRGMVGGVTDCTSTMKTDLYLDAVDDALRRCFCATTLTFSLDKEEKRDTIGGFSSSGHGICINGPYARSFGALWLSPVPLFAMFGAAVRYSRAEFDGWRRLLNPDGGDRSPFWMVNRVWRWWQGRKQLKLGVATEESNGGDTFTVEIESLQDSEVIETNCGELLKDALKRVRRFSGGKETIEIDTFPSATGTILRCALRPGLTVFQALWEAWRLTALASCLKCDVQQFRLLVAVRTPELSTSGATVTSDHASRTHVQVFPVSREEKESSSPSFFSSAQYFRLLKDGRCVEAAEAFQRIKDGNVHQLYYVVAEYVTGDFDGDSARHACE</sequence>
<evidence type="ECO:0000313" key="4">
    <source>
        <dbReference type="Proteomes" id="UP000283634"/>
    </source>
</evidence>
<protein>
    <submittedName>
        <fullName evidence="3">Uncharacterized protein</fullName>
    </submittedName>
</protein>
<comment type="caution">
    <text evidence="3">The sequence shown here is derived from an EMBL/GenBank/DDBJ whole genome shotgun (WGS) entry which is preliminary data.</text>
</comment>
<keyword evidence="2" id="KW-0812">Transmembrane</keyword>
<evidence type="ECO:0000313" key="3">
    <source>
        <dbReference type="EMBL" id="RNF04485.1"/>
    </source>
</evidence>
<dbReference type="OrthoDB" id="272647at2759"/>
<keyword evidence="2" id="KW-0472">Membrane</keyword>
<evidence type="ECO:0000256" key="1">
    <source>
        <dbReference type="SAM" id="MobiDB-lite"/>
    </source>
</evidence>
<feature type="region of interest" description="Disordered" evidence="1">
    <location>
        <begin position="1"/>
        <end position="20"/>
    </location>
</feature>
<dbReference type="EMBL" id="MKGL01000162">
    <property type="protein sequence ID" value="RNF04485.1"/>
    <property type="molecule type" value="Genomic_DNA"/>
</dbReference>
<feature type="transmembrane region" description="Helical" evidence="2">
    <location>
        <begin position="24"/>
        <end position="42"/>
    </location>
</feature>
<dbReference type="AlphaFoldDB" id="A0A3R7MER9"/>
<dbReference type="RefSeq" id="XP_029238132.1">
    <property type="nucleotide sequence ID" value="XM_029382027.1"/>
</dbReference>
<dbReference type="GeneID" id="40329067"/>
<name>A0A3R7MER9_TRYRA</name>
<organism evidence="3 4">
    <name type="scientific">Trypanosoma rangeli</name>
    <dbReference type="NCBI Taxonomy" id="5698"/>
    <lineage>
        <taxon>Eukaryota</taxon>
        <taxon>Discoba</taxon>
        <taxon>Euglenozoa</taxon>
        <taxon>Kinetoplastea</taxon>
        <taxon>Metakinetoplastina</taxon>
        <taxon>Trypanosomatida</taxon>
        <taxon>Trypanosomatidae</taxon>
        <taxon>Trypanosoma</taxon>
        <taxon>Herpetosoma</taxon>
    </lineage>
</organism>